<evidence type="ECO:0000259" key="3">
    <source>
        <dbReference type="Pfam" id="PF12508"/>
    </source>
</evidence>
<accession>A0A2V3ZZU2</accession>
<dbReference type="OrthoDB" id="1453786at2"/>
<dbReference type="AlphaFoldDB" id="A0A2V3ZZU2"/>
<protein>
    <recommendedName>
        <fullName evidence="3">Conjugative transposon TraM C-terminal domain-containing protein</fullName>
    </recommendedName>
</protein>
<dbReference type="InterPro" id="IPR055407">
    <property type="entry name" value="TraM_C"/>
</dbReference>
<organism evidence="4 5">
    <name type="scientific">Marinifilum breve</name>
    <dbReference type="NCBI Taxonomy" id="2184082"/>
    <lineage>
        <taxon>Bacteria</taxon>
        <taxon>Pseudomonadati</taxon>
        <taxon>Bacteroidota</taxon>
        <taxon>Bacteroidia</taxon>
        <taxon>Marinilabiliales</taxon>
        <taxon>Marinifilaceae</taxon>
    </lineage>
</organism>
<feature type="coiled-coil region" evidence="1">
    <location>
        <begin position="164"/>
        <end position="222"/>
    </location>
</feature>
<proteinExistence type="predicted"/>
<keyword evidence="2" id="KW-1133">Transmembrane helix</keyword>
<name>A0A2V3ZZU2_9BACT</name>
<keyword evidence="2" id="KW-0472">Membrane</keyword>
<dbReference type="Proteomes" id="UP000248079">
    <property type="component" value="Unassembled WGS sequence"/>
</dbReference>
<dbReference type="EMBL" id="QFLI01000002">
    <property type="protein sequence ID" value="PXY01846.1"/>
    <property type="molecule type" value="Genomic_DNA"/>
</dbReference>
<evidence type="ECO:0000313" key="5">
    <source>
        <dbReference type="Proteomes" id="UP000248079"/>
    </source>
</evidence>
<feature type="transmembrane region" description="Helical" evidence="2">
    <location>
        <begin position="12"/>
        <end position="30"/>
    </location>
</feature>
<comment type="caution">
    <text evidence="4">The sequence shown here is derived from an EMBL/GenBank/DDBJ whole genome shotgun (WGS) entry which is preliminary data.</text>
</comment>
<keyword evidence="2" id="KW-0812">Transmembrane</keyword>
<dbReference type="Pfam" id="PF12508">
    <property type="entry name" value="Transposon_TraM"/>
    <property type="match status" value="1"/>
</dbReference>
<reference evidence="4 5" key="1">
    <citation type="submission" date="2018-05" db="EMBL/GenBank/DDBJ databases">
        <title>Marinifilum breve JC075T sp. nov., a marine bacterium isolated from Yongle Blue Hole in the South China Sea.</title>
        <authorList>
            <person name="Fu T."/>
        </authorList>
    </citation>
    <scope>NUCLEOTIDE SEQUENCE [LARGE SCALE GENOMIC DNA]</scope>
    <source>
        <strain evidence="4 5">JC075</strain>
    </source>
</reference>
<sequence>MKSYLKKNKALLILPLVLIPFVILIFYILGGGEQAVTKDNNNQNLADGANYLLPQAEKSIEIFDKLEAYQNENLPVESRIHDLDSVRIKTDLTDVQADSLQTLLQNHSKTDVSGKLLAHIKRKEEVVRQERNDEKPFHRIVPNQKQTSLIGVREYETKNNPNSENELKRALQVHESGLQELEKVFDQNISLNRENDSLKYFLKDAREKLKHLEEKKEKKFSLERKYNTGFDGQSSRASMIRAEVCETTTVLNGNRIKMRLLDDAWIDGRKAVKHSFFYGICKIKDERLNIQVSSFPMKDNFLPVDLLIHDLDGLPGLYVPDNAARRVSKEIGSRTNLSPLWSMGSDPITGIGINTADRTAQALIKRVKLRKITIKQNTLVYLINQK</sequence>
<evidence type="ECO:0000313" key="4">
    <source>
        <dbReference type="EMBL" id="PXY01846.1"/>
    </source>
</evidence>
<keyword evidence="1" id="KW-0175">Coiled coil</keyword>
<evidence type="ECO:0000256" key="2">
    <source>
        <dbReference type="SAM" id="Phobius"/>
    </source>
</evidence>
<evidence type="ECO:0000256" key="1">
    <source>
        <dbReference type="SAM" id="Coils"/>
    </source>
</evidence>
<dbReference type="RefSeq" id="WP_110359483.1">
    <property type="nucleotide sequence ID" value="NZ_QFLI01000002.1"/>
</dbReference>
<feature type="domain" description="Conjugative transposon TraM C-terminal" evidence="3">
    <location>
        <begin position="240"/>
        <end position="382"/>
    </location>
</feature>
<gene>
    <name evidence="4" type="ORF">DF185_04135</name>
</gene>
<keyword evidence="5" id="KW-1185">Reference proteome</keyword>